<gene>
    <name evidence="3" type="ORF">K452DRAFT_308644</name>
</gene>
<dbReference type="PANTHER" id="PTHR46411:SF4">
    <property type="entry name" value="AAA+ ATPASE DOMAIN-CONTAINING PROTEIN"/>
    <property type="match status" value="1"/>
</dbReference>
<feature type="region of interest" description="Disordered" evidence="1">
    <location>
        <begin position="124"/>
        <end position="170"/>
    </location>
</feature>
<dbReference type="GO" id="GO:0005524">
    <property type="term" value="F:ATP binding"/>
    <property type="evidence" value="ECO:0007669"/>
    <property type="project" value="InterPro"/>
</dbReference>
<dbReference type="Pfam" id="PF23232">
    <property type="entry name" value="AAA_lid_13"/>
    <property type="match status" value="1"/>
</dbReference>
<dbReference type="SUPFAM" id="SSF52540">
    <property type="entry name" value="P-loop containing nucleoside triphosphate hydrolases"/>
    <property type="match status" value="1"/>
</dbReference>
<evidence type="ECO:0000256" key="1">
    <source>
        <dbReference type="SAM" id="MobiDB-lite"/>
    </source>
</evidence>
<dbReference type="InterPro" id="IPR003593">
    <property type="entry name" value="AAA+_ATPase"/>
</dbReference>
<dbReference type="Gene3D" id="3.40.50.300">
    <property type="entry name" value="P-loop containing nucleotide triphosphate hydrolases"/>
    <property type="match status" value="1"/>
</dbReference>
<dbReference type="AlphaFoldDB" id="A0A6A6BG98"/>
<sequence length="796" mass="90152">MVDAKNNEAIAQAENEKPIASPCAIRYKVECEDQFGPDFECEQNDKPFDLKVSEKSVIQQAGPAPVIEIITKLNVATKMPKYKWPGMGMNWNTWGQKDDDRKSAFGGTMGMGGGTGGFAGMFPGAYGGMADSESESDSEDEKDDEKKDGEKKDAKDKKEKKPVKPSLDNKRINKINATRMVVHSPWLLKAIRDVVQYYPAQNLTGDTITIHEPYHVLAHHVTELRDLRNRLALEKGSEDDEEDDAATTYEHLKVLLDFIEPHVERTVLPARRRLKKEEATTTYDDLWYLLRPGALAYAQHDDTWIGCVIKSVSYSEENEDEKKATAKVWFLDHTWSSSRISRSKTEIEIPYFEGEKVVSTLNVYPREYLDRVDGGKRREAFIARGEKARDIAYAGHSYRFYDGRDMSEDKKHVKGPIVAESQYPYWANFPNHKWGFSNQYGDEEGAIIYDQGHLQKNSVPRKLKPLEYDAGTATAEALNDDHRFLLCPVMVGFSLANKSWQPLNVDFMTDVPFPKKTPDANIEAENLNIIKALSYRQTKSKLAWSADFIKNKGEGVVVLLHGPPGVGKTYTVETTAIHTRRPLVALTIGDLGSNESSIEDELARWFDLATRWRAVLLIDEADIFLEKRRTSDLARNGVVTAFLRRMEYFGGLLFLTTNRIDTMDDAFMSRVHVVVGFDSLDAATRKAIMESFFQKLSDEMGSQIRVSPEAKNYLLTDKEVANLDWNGREIRNAIQTAIALAEYEASEKEGFREEDGILVDAHHFRKVVATNGKFKKYVEETRTPAPKDTDSEWADV</sequence>
<dbReference type="PANTHER" id="PTHR46411">
    <property type="entry name" value="FAMILY ATPASE, PUTATIVE-RELATED"/>
    <property type="match status" value="1"/>
</dbReference>
<dbReference type="InterPro" id="IPR056599">
    <property type="entry name" value="AAA_lid_fung"/>
</dbReference>
<evidence type="ECO:0000259" key="2">
    <source>
        <dbReference type="SMART" id="SM00382"/>
    </source>
</evidence>
<dbReference type="Pfam" id="PF22942">
    <property type="entry name" value="DUF7025"/>
    <property type="match status" value="1"/>
</dbReference>
<dbReference type="OrthoDB" id="10042665at2759"/>
<dbReference type="Pfam" id="PF00004">
    <property type="entry name" value="AAA"/>
    <property type="match status" value="1"/>
</dbReference>
<dbReference type="SMART" id="SM00382">
    <property type="entry name" value="AAA"/>
    <property type="match status" value="1"/>
</dbReference>
<protein>
    <recommendedName>
        <fullName evidence="2">AAA+ ATPase domain-containing protein</fullName>
    </recommendedName>
</protein>
<dbReference type="RefSeq" id="XP_033397254.1">
    <property type="nucleotide sequence ID" value="XM_033543175.1"/>
</dbReference>
<feature type="domain" description="AAA+ ATPase" evidence="2">
    <location>
        <begin position="554"/>
        <end position="681"/>
    </location>
</feature>
<feature type="compositionally biased region" description="Basic and acidic residues" evidence="1">
    <location>
        <begin position="144"/>
        <end position="159"/>
    </location>
</feature>
<name>A0A6A6BG98_9PEZI</name>
<dbReference type="GO" id="GO:0016887">
    <property type="term" value="F:ATP hydrolysis activity"/>
    <property type="evidence" value="ECO:0007669"/>
    <property type="project" value="InterPro"/>
</dbReference>
<evidence type="ECO:0000313" key="4">
    <source>
        <dbReference type="Proteomes" id="UP000799438"/>
    </source>
</evidence>
<organism evidence="3 4">
    <name type="scientific">Aplosporella prunicola CBS 121167</name>
    <dbReference type="NCBI Taxonomy" id="1176127"/>
    <lineage>
        <taxon>Eukaryota</taxon>
        <taxon>Fungi</taxon>
        <taxon>Dikarya</taxon>
        <taxon>Ascomycota</taxon>
        <taxon>Pezizomycotina</taxon>
        <taxon>Dothideomycetes</taxon>
        <taxon>Dothideomycetes incertae sedis</taxon>
        <taxon>Botryosphaeriales</taxon>
        <taxon>Aplosporellaceae</taxon>
        <taxon>Aplosporella</taxon>
    </lineage>
</organism>
<keyword evidence="4" id="KW-1185">Reference proteome</keyword>
<dbReference type="CDD" id="cd19481">
    <property type="entry name" value="RecA-like_protease"/>
    <property type="match status" value="1"/>
</dbReference>
<dbReference type="Proteomes" id="UP000799438">
    <property type="component" value="Unassembled WGS sequence"/>
</dbReference>
<dbReference type="InterPro" id="IPR027417">
    <property type="entry name" value="P-loop_NTPase"/>
</dbReference>
<reference evidence="3" key="1">
    <citation type="journal article" date="2020" name="Stud. Mycol.">
        <title>101 Dothideomycetes genomes: a test case for predicting lifestyles and emergence of pathogens.</title>
        <authorList>
            <person name="Haridas S."/>
            <person name="Albert R."/>
            <person name="Binder M."/>
            <person name="Bloem J."/>
            <person name="Labutti K."/>
            <person name="Salamov A."/>
            <person name="Andreopoulos B."/>
            <person name="Baker S."/>
            <person name="Barry K."/>
            <person name="Bills G."/>
            <person name="Bluhm B."/>
            <person name="Cannon C."/>
            <person name="Castanera R."/>
            <person name="Culley D."/>
            <person name="Daum C."/>
            <person name="Ezra D."/>
            <person name="Gonzalez J."/>
            <person name="Henrissat B."/>
            <person name="Kuo A."/>
            <person name="Liang C."/>
            <person name="Lipzen A."/>
            <person name="Lutzoni F."/>
            <person name="Magnuson J."/>
            <person name="Mondo S."/>
            <person name="Nolan M."/>
            <person name="Ohm R."/>
            <person name="Pangilinan J."/>
            <person name="Park H.-J."/>
            <person name="Ramirez L."/>
            <person name="Alfaro M."/>
            <person name="Sun H."/>
            <person name="Tritt A."/>
            <person name="Yoshinaga Y."/>
            <person name="Zwiers L.-H."/>
            <person name="Turgeon B."/>
            <person name="Goodwin S."/>
            <person name="Spatafora J."/>
            <person name="Crous P."/>
            <person name="Grigoriev I."/>
        </authorList>
    </citation>
    <scope>NUCLEOTIDE SEQUENCE</scope>
    <source>
        <strain evidence="3">CBS 121167</strain>
    </source>
</reference>
<dbReference type="GeneID" id="54300672"/>
<dbReference type="EMBL" id="ML995486">
    <property type="protein sequence ID" value="KAF2141541.1"/>
    <property type="molecule type" value="Genomic_DNA"/>
</dbReference>
<feature type="compositionally biased region" description="Acidic residues" evidence="1">
    <location>
        <begin position="132"/>
        <end position="143"/>
    </location>
</feature>
<evidence type="ECO:0000313" key="3">
    <source>
        <dbReference type="EMBL" id="KAF2141541.1"/>
    </source>
</evidence>
<dbReference type="InterPro" id="IPR054289">
    <property type="entry name" value="DUF7025"/>
</dbReference>
<accession>A0A6A6BG98</accession>
<proteinExistence type="predicted"/>
<dbReference type="InterPro" id="IPR003959">
    <property type="entry name" value="ATPase_AAA_core"/>
</dbReference>